<dbReference type="GO" id="GO:0005886">
    <property type="term" value="C:plasma membrane"/>
    <property type="evidence" value="ECO:0007669"/>
    <property type="project" value="TreeGrafter"/>
</dbReference>
<dbReference type="InterPro" id="IPR011022">
    <property type="entry name" value="Arrestin_C-like"/>
</dbReference>
<name>A0A397H6Q9_9GLOM</name>
<evidence type="ECO:0000313" key="3">
    <source>
        <dbReference type="Proteomes" id="UP000266861"/>
    </source>
</evidence>
<dbReference type="InterPro" id="IPR014752">
    <property type="entry name" value="Arrestin-like_C"/>
</dbReference>
<feature type="domain" description="Arrestin C-terminal-like" evidence="1">
    <location>
        <begin position="163"/>
        <end position="298"/>
    </location>
</feature>
<dbReference type="Proteomes" id="UP000266861">
    <property type="component" value="Unassembled WGS sequence"/>
</dbReference>
<dbReference type="SMART" id="SM01017">
    <property type="entry name" value="Arrestin_C"/>
    <property type="match status" value="1"/>
</dbReference>
<dbReference type="GO" id="GO:0031625">
    <property type="term" value="F:ubiquitin protein ligase binding"/>
    <property type="evidence" value="ECO:0007669"/>
    <property type="project" value="TreeGrafter"/>
</dbReference>
<organism evidence="2 3">
    <name type="scientific">Diversispora epigaea</name>
    <dbReference type="NCBI Taxonomy" id="1348612"/>
    <lineage>
        <taxon>Eukaryota</taxon>
        <taxon>Fungi</taxon>
        <taxon>Fungi incertae sedis</taxon>
        <taxon>Mucoromycota</taxon>
        <taxon>Glomeromycotina</taxon>
        <taxon>Glomeromycetes</taxon>
        <taxon>Diversisporales</taxon>
        <taxon>Diversisporaceae</taxon>
        <taxon>Diversispora</taxon>
    </lineage>
</organism>
<dbReference type="GO" id="GO:0030674">
    <property type="term" value="F:protein-macromolecule adaptor activity"/>
    <property type="evidence" value="ECO:0007669"/>
    <property type="project" value="TreeGrafter"/>
</dbReference>
<dbReference type="InterPro" id="IPR011021">
    <property type="entry name" value="Arrestin-like_N"/>
</dbReference>
<dbReference type="SUPFAM" id="SSF81296">
    <property type="entry name" value="E set domains"/>
    <property type="match status" value="1"/>
</dbReference>
<dbReference type="Gene3D" id="2.60.40.640">
    <property type="match status" value="1"/>
</dbReference>
<dbReference type="Pfam" id="PF00339">
    <property type="entry name" value="Arrestin_N"/>
    <property type="match status" value="1"/>
</dbReference>
<dbReference type="AlphaFoldDB" id="A0A397H6Q9"/>
<gene>
    <name evidence="2" type="ORF">Glove_368g2</name>
</gene>
<dbReference type="STRING" id="1348612.A0A397H6Q9"/>
<dbReference type="PANTHER" id="PTHR11188">
    <property type="entry name" value="ARRESTIN DOMAIN CONTAINING PROTEIN"/>
    <property type="match status" value="1"/>
</dbReference>
<reference evidence="2 3" key="1">
    <citation type="submission" date="2018-08" db="EMBL/GenBank/DDBJ databases">
        <title>Genome and evolution of the arbuscular mycorrhizal fungus Diversispora epigaea (formerly Glomus versiforme) and its bacterial endosymbionts.</title>
        <authorList>
            <person name="Sun X."/>
            <person name="Fei Z."/>
            <person name="Harrison M."/>
        </authorList>
    </citation>
    <scope>NUCLEOTIDE SEQUENCE [LARGE SCALE GENOMIC DNA]</scope>
    <source>
        <strain evidence="2 3">IT104</strain>
    </source>
</reference>
<evidence type="ECO:0000313" key="2">
    <source>
        <dbReference type="EMBL" id="RHZ58771.1"/>
    </source>
</evidence>
<accession>A0A397H6Q9</accession>
<dbReference type="OrthoDB" id="2360442at2759"/>
<dbReference type="PANTHER" id="PTHR11188:SF17">
    <property type="entry name" value="FI21816P1"/>
    <property type="match status" value="1"/>
</dbReference>
<protein>
    <recommendedName>
        <fullName evidence="1">Arrestin C-terminal-like domain-containing protein</fullName>
    </recommendedName>
</protein>
<dbReference type="EMBL" id="PQFF01000334">
    <property type="protein sequence ID" value="RHZ58771.1"/>
    <property type="molecule type" value="Genomic_DNA"/>
</dbReference>
<dbReference type="Pfam" id="PF02752">
    <property type="entry name" value="Arrestin_C"/>
    <property type="match status" value="1"/>
</dbReference>
<sequence>MTFLFQIRLEQDSLTLRGSPTESVGCVLRGQLVLVITEPIKSKEIKLTFQGKSKTAWDSGNITETSEKRILYRHDWVFLAAQEKYHVLRPGNYCWNFELALPGTLIETIEQCNRSYVRYNLKATLKRPTFAPNLHTKRKIQINRCLMSNYFNSLQSVVLLNSWKNKVEYEFSIGTKYFCLNDKIPVELIIRPLIKEINISQFNLIFEEHRTYNVGPKTMKEVVVIDIKRDSSSIPFVDETWIKNEEMSIPESRCLADSDNNQIRIEHKLRFDVTFQIEDKDYYKLTASLPVIITSCPSPIGTTMFDTLPTYNNYYFDREINEDLSSSIPSIPSDNNNITSRDNNLYNNLSSSNNNNLPSYDSTISLILSSINDSILPPAYGTI</sequence>
<evidence type="ECO:0000259" key="1">
    <source>
        <dbReference type="SMART" id="SM01017"/>
    </source>
</evidence>
<dbReference type="GO" id="GO:0005829">
    <property type="term" value="C:cytosol"/>
    <property type="evidence" value="ECO:0007669"/>
    <property type="project" value="TreeGrafter"/>
</dbReference>
<proteinExistence type="predicted"/>
<dbReference type="GO" id="GO:0070086">
    <property type="term" value="P:ubiquitin-dependent endocytosis"/>
    <property type="evidence" value="ECO:0007669"/>
    <property type="project" value="TreeGrafter"/>
</dbReference>
<comment type="caution">
    <text evidence="2">The sequence shown here is derived from an EMBL/GenBank/DDBJ whole genome shotgun (WGS) entry which is preliminary data.</text>
</comment>
<dbReference type="InterPro" id="IPR014756">
    <property type="entry name" value="Ig_E-set"/>
</dbReference>
<dbReference type="InterPro" id="IPR050357">
    <property type="entry name" value="Arrestin_domain-protein"/>
</dbReference>
<keyword evidence="3" id="KW-1185">Reference proteome</keyword>